<dbReference type="EMBL" id="SDMP01000001">
    <property type="protein sequence ID" value="RYR76438.1"/>
    <property type="molecule type" value="Genomic_DNA"/>
</dbReference>
<comment type="caution">
    <text evidence="4">The sequence shown here is derived from an EMBL/GenBank/DDBJ whole genome shotgun (WGS) entry which is preliminary data.</text>
</comment>
<name>A0A445ELX0_ARAHY</name>
<dbReference type="Gene3D" id="1.20.920.10">
    <property type="entry name" value="Bromodomain-like"/>
    <property type="match status" value="1"/>
</dbReference>
<keyword evidence="5" id="KW-1185">Reference proteome</keyword>
<dbReference type="Proteomes" id="UP000289738">
    <property type="component" value="Chromosome A01"/>
</dbReference>
<dbReference type="PANTHER" id="PTHR46136:SF19">
    <property type="entry name" value="TRANSCRIPTION FACTOR GTE12"/>
    <property type="match status" value="1"/>
</dbReference>
<dbReference type="AlphaFoldDB" id="A0A445ELX0"/>
<dbReference type="STRING" id="3818.A0A445ELX0"/>
<dbReference type="InterPro" id="IPR001487">
    <property type="entry name" value="Bromodomain"/>
</dbReference>
<evidence type="ECO:0000313" key="4">
    <source>
        <dbReference type="EMBL" id="RYR76438.1"/>
    </source>
</evidence>
<dbReference type="PANTHER" id="PTHR46136">
    <property type="entry name" value="TRANSCRIPTION FACTOR GTE8"/>
    <property type="match status" value="1"/>
</dbReference>
<evidence type="ECO:0000259" key="3">
    <source>
        <dbReference type="PROSITE" id="PS50014"/>
    </source>
</evidence>
<dbReference type="InterPro" id="IPR052442">
    <property type="entry name" value="Env_Response_Regulator"/>
</dbReference>
<dbReference type="SUPFAM" id="SSF47370">
    <property type="entry name" value="Bromodomain"/>
    <property type="match status" value="1"/>
</dbReference>
<dbReference type="Pfam" id="PF00439">
    <property type="entry name" value="Bromodomain"/>
    <property type="match status" value="1"/>
</dbReference>
<dbReference type="InterPro" id="IPR036427">
    <property type="entry name" value="Bromodomain-like_sf"/>
</dbReference>
<organism evidence="4 5">
    <name type="scientific">Arachis hypogaea</name>
    <name type="common">Peanut</name>
    <dbReference type="NCBI Taxonomy" id="3818"/>
    <lineage>
        <taxon>Eukaryota</taxon>
        <taxon>Viridiplantae</taxon>
        <taxon>Streptophyta</taxon>
        <taxon>Embryophyta</taxon>
        <taxon>Tracheophyta</taxon>
        <taxon>Spermatophyta</taxon>
        <taxon>Magnoliopsida</taxon>
        <taxon>eudicotyledons</taxon>
        <taxon>Gunneridae</taxon>
        <taxon>Pentapetalae</taxon>
        <taxon>rosids</taxon>
        <taxon>fabids</taxon>
        <taxon>Fabales</taxon>
        <taxon>Fabaceae</taxon>
        <taxon>Papilionoideae</taxon>
        <taxon>50 kb inversion clade</taxon>
        <taxon>dalbergioids sensu lato</taxon>
        <taxon>Dalbergieae</taxon>
        <taxon>Pterocarpus clade</taxon>
        <taxon>Arachis</taxon>
    </lineage>
</organism>
<gene>
    <name evidence="4" type="ORF">Ahy_A01g001025</name>
</gene>
<evidence type="ECO:0000256" key="1">
    <source>
        <dbReference type="ARBA" id="ARBA00023117"/>
    </source>
</evidence>
<protein>
    <recommendedName>
        <fullName evidence="3">Bromo domain-containing protein</fullName>
    </recommendedName>
</protein>
<sequence length="107" mass="12464">MNKFMKMSDIEAVVSLKRGAESTECRKEKKQKMRRTIDLKASRQCSTILNILSSHKHGWLFNRLVDPVLFQILDYFDIISHPMNLGTIKCKLESNSYSFMEDFVADD</sequence>
<dbReference type="Gramene" id="arahy.Tifrunner.gnm2.ann2.Ah01g356600.1">
    <property type="protein sequence ID" value="arahy.Tifrunner.gnm2.ann2.Ah01g356600.1-CDS-1"/>
    <property type="gene ID" value="arahy.Tifrunner.gnm2.ann2.Ah01g356600"/>
</dbReference>
<proteinExistence type="predicted"/>
<accession>A0A445ELX0</accession>
<dbReference type="PRINTS" id="PR00503">
    <property type="entry name" value="BROMODOMAIN"/>
</dbReference>
<feature type="domain" description="Bromo" evidence="3">
    <location>
        <begin position="53"/>
        <end position="107"/>
    </location>
</feature>
<evidence type="ECO:0000256" key="2">
    <source>
        <dbReference type="PROSITE-ProRule" id="PRU00035"/>
    </source>
</evidence>
<keyword evidence="1 2" id="KW-0103">Bromodomain</keyword>
<dbReference type="SMR" id="A0A445ELX0"/>
<reference evidence="4 5" key="1">
    <citation type="submission" date="2019-01" db="EMBL/GenBank/DDBJ databases">
        <title>Sequencing of cultivated peanut Arachis hypogaea provides insights into genome evolution and oil improvement.</title>
        <authorList>
            <person name="Chen X."/>
        </authorList>
    </citation>
    <scope>NUCLEOTIDE SEQUENCE [LARGE SCALE GENOMIC DNA]</scope>
    <source>
        <strain evidence="5">cv. Fuhuasheng</strain>
        <tissue evidence="4">Leaves</tissue>
    </source>
</reference>
<evidence type="ECO:0000313" key="5">
    <source>
        <dbReference type="Proteomes" id="UP000289738"/>
    </source>
</evidence>
<dbReference type="PROSITE" id="PS50014">
    <property type="entry name" value="BROMODOMAIN_2"/>
    <property type="match status" value="1"/>
</dbReference>